<name>A0ABP6CYS8_9ACTN</name>
<organism evidence="2 3">
    <name type="scientific">Actinomadura fulvescens</name>
    <dbReference type="NCBI Taxonomy" id="46160"/>
    <lineage>
        <taxon>Bacteria</taxon>
        <taxon>Bacillati</taxon>
        <taxon>Actinomycetota</taxon>
        <taxon>Actinomycetes</taxon>
        <taxon>Streptosporangiales</taxon>
        <taxon>Thermomonosporaceae</taxon>
        <taxon>Actinomadura</taxon>
    </lineage>
</organism>
<reference evidence="3" key="1">
    <citation type="journal article" date="2019" name="Int. J. Syst. Evol. Microbiol.">
        <title>The Global Catalogue of Microorganisms (GCM) 10K type strain sequencing project: providing services to taxonomists for standard genome sequencing and annotation.</title>
        <authorList>
            <consortium name="The Broad Institute Genomics Platform"/>
            <consortium name="The Broad Institute Genome Sequencing Center for Infectious Disease"/>
            <person name="Wu L."/>
            <person name="Ma J."/>
        </authorList>
    </citation>
    <scope>NUCLEOTIDE SEQUENCE [LARGE SCALE GENOMIC DNA]</scope>
    <source>
        <strain evidence="3">JCM 6833</strain>
    </source>
</reference>
<evidence type="ECO:0000313" key="3">
    <source>
        <dbReference type="Proteomes" id="UP001501509"/>
    </source>
</evidence>
<sequence>MSAQARIHGQSPPIARLRQGRGTHVDKIHQAVVSQQLAPDIAHGPADLRLASRRAATTAPRGRPRLAHCEVTTAHEDAILKPDVPTLPERRDASRYPSRPFWEQRRLRRRRARRRSDG</sequence>
<protein>
    <submittedName>
        <fullName evidence="2">Uncharacterized protein</fullName>
    </submittedName>
</protein>
<dbReference type="EMBL" id="BAAATD010000013">
    <property type="protein sequence ID" value="GAA2627701.1"/>
    <property type="molecule type" value="Genomic_DNA"/>
</dbReference>
<evidence type="ECO:0000256" key="1">
    <source>
        <dbReference type="SAM" id="MobiDB-lite"/>
    </source>
</evidence>
<proteinExistence type="predicted"/>
<comment type="caution">
    <text evidence="2">The sequence shown here is derived from an EMBL/GenBank/DDBJ whole genome shotgun (WGS) entry which is preliminary data.</text>
</comment>
<dbReference type="Proteomes" id="UP001501509">
    <property type="component" value="Unassembled WGS sequence"/>
</dbReference>
<keyword evidence="3" id="KW-1185">Reference proteome</keyword>
<evidence type="ECO:0000313" key="2">
    <source>
        <dbReference type="EMBL" id="GAA2627701.1"/>
    </source>
</evidence>
<gene>
    <name evidence="2" type="ORF">GCM10010411_76100</name>
</gene>
<feature type="region of interest" description="Disordered" evidence="1">
    <location>
        <begin position="80"/>
        <end position="118"/>
    </location>
</feature>
<accession>A0ABP6CYS8</accession>
<feature type="compositionally biased region" description="Basic residues" evidence="1">
    <location>
        <begin position="106"/>
        <end position="118"/>
    </location>
</feature>